<dbReference type="EMBL" id="KB908593">
    <property type="protein sequence ID" value="EOA86376.1"/>
    <property type="molecule type" value="Genomic_DNA"/>
</dbReference>
<sequence>MPAEPKHAELRQKMQALKNLYISRHYTQCAKFGERLLADVDSTAHPLHRAYLNFYTALSHDILAREATLKNRYRELIAAEKYYCAAIALLSPQITPCSTPSLDDDQPSTPDSVTFPEESVWLRRLKATSYVSYRTSASSTLSEAISREQHLDLALQRLSFPTPPDEDEDVEPTPTTKFPAGSSRRSGMLISISTQIVRPKSAAPPQLPPQLPPDTSSFVDMLQGHLESVRNLKENTGVRGAKFGIPSPLSTPTKQQARSWRPSDLSDDQKEALHKRRREMVWRPRFDPRSIRKLCDDALDEI</sequence>
<dbReference type="Proteomes" id="UP000016935">
    <property type="component" value="Unassembled WGS sequence"/>
</dbReference>
<feature type="region of interest" description="Disordered" evidence="1">
    <location>
        <begin position="159"/>
        <end position="184"/>
    </location>
</feature>
<accession>R0INM6</accession>
<feature type="region of interest" description="Disordered" evidence="1">
    <location>
        <begin position="239"/>
        <end position="274"/>
    </location>
</feature>
<reference evidence="2 3" key="1">
    <citation type="journal article" date="2012" name="PLoS Pathog.">
        <title>Diverse lifestyles and strategies of plant pathogenesis encoded in the genomes of eighteen Dothideomycetes fungi.</title>
        <authorList>
            <person name="Ohm R.A."/>
            <person name="Feau N."/>
            <person name="Henrissat B."/>
            <person name="Schoch C.L."/>
            <person name="Horwitz B.A."/>
            <person name="Barry K.W."/>
            <person name="Condon B.J."/>
            <person name="Copeland A.C."/>
            <person name="Dhillon B."/>
            <person name="Glaser F."/>
            <person name="Hesse C.N."/>
            <person name="Kosti I."/>
            <person name="LaButti K."/>
            <person name="Lindquist E.A."/>
            <person name="Lucas S."/>
            <person name="Salamov A.A."/>
            <person name="Bradshaw R.E."/>
            <person name="Ciuffetti L."/>
            <person name="Hamelin R.C."/>
            <person name="Kema G.H.J."/>
            <person name="Lawrence C."/>
            <person name="Scott J.A."/>
            <person name="Spatafora J.W."/>
            <person name="Turgeon B.G."/>
            <person name="de Wit P.J.G.M."/>
            <person name="Zhong S."/>
            <person name="Goodwin S.B."/>
            <person name="Grigoriev I.V."/>
        </authorList>
    </citation>
    <scope>NUCLEOTIDE SEQUENCE [LARGE SCALE GENOMIC DNA]</scope>
    <source>
        <strain evidence="3">28A</strain>
    </source>
</reference>
<keyword evidence="3" id="KW-1185">Reference proteome</keyword>
<evidence type="ECO:0000313" key="2">
    <source>
        <dbReference type="EMBL" id="EOA86376.1"/>
    </source>
</evidence>
<evidence type="ECO:0000313" key="3">
    <source>
        <dbReference type="Proteomes" id="UP000016935"/>
    </source>
</evidence>
<evidence type="ECO:0000256" key="1">
    <source>
        <dbReference type="SAM" id="MobiDB-lite"/>
    </source>
</evidence>
<dbReference type="OrthoDB" id="3641178at2759"/>
<dbReference type="RefSeq" id="XP_008025993.1">
    <property type="nucleotide sequence ID" value="XM_008027802.1"/>
</dbReference>
<dbReference type="GeneID" id="19397088"/>
<protein>
    <submittedName>
        <fullName evidence="2">Uncharacterized protein</fullName>
    </submittedName>
</protein>
<name>R0INM6_EXST2</name>
<dbReference type="AlphaFoldDB" id="R0INM6"/>
<proteinExistence type="predicted"/>
<gene>
    <name evidence="2" type="ORF">SETTUDRAFT_150903</name>
</gene>
<dbReference type="HOGENOM" id="CLU_073889_0_0_1"/>
<reference evidence="2 3" key="2">
    <citation type="journal article" date="2013" name="PLoS Genet.">
        <title>Comparative genome structure, secondary metabolite, and effector coding capacity across Cochliobolus pathogens.</title>
        <authorList>
            <person name="Condon B.J."/>
            <person name="Leng Y."/>
            <person name="Wu D."/>
            <person name="Bushley K.E."/>
            <person name="Ohm R.A."/>
            <person name="Otillar R."/>
            <person name="Martin J."/>
            <person name="Schackwitz W."/>
            <person name="Grimwood J."/>
            <person name="MohdZainudin N."/>
            <person name="Xue C."/>
            <person name="Wang R."/>
            <person name="Manning V.A."/>
            <person name="Dhillon B."/>
            <person name="Tu Z.J."/>
            <person name="Steffenson B.J."/>
            <person name="Salamov A."/>
            <person name="Sun H."/>
            <person name="Lowry S."/>
            <person name="LaButti K."/>
            <person name="Han J."/>
            <person name="Copeland A."/>
            <person name="Lindquist E."/>
            <person name="Barry K."/>
            <person name="Schmutz J."/>
            <person name="Baker S.E."/>
            <person name="Ciuffetti L.M."/>
            <person name="Grigoriev I.V."/>
            <person name="Zhong S."/>
            <person name="Turgeon B.G."/>
        </authorList>
    </citation>
    <scope>NUCLEOTIDE SEQUENCE [LARGE SCALE GENOMIC DNA]</scope>
    <source>
        <strain evidence="3">28A</strain>
    </source>
</reference>
<dbReference type="eggNOG" id="ENOG502SZWN">
    <property type="taxonomic scope" value="Eukaryota"/>
</dbReference>
<feature type="compositionally biased region" description="Polar residues" evidence="1">
    <location>
        <begin position="248"/>
        <end position="258"/>
    </location>
</feature>
<organism evidence="2 3">
    <name type="scientific">Exserohilum turcicum (strain 28A)</name>
    <name type="common">Northern leaf blight fungus</name>
    <name type="synonym">Setosphaeria turcica</name>
    <dbReference type="NCBI Taxonomy" id="671987"/>
    <lineage>
        <taxon>Eukaryota</taxon>
        <taxon>Fungi</taxon>
        <taxon>Dikarya</taxon>
        <taxon>Ascomycota</taxon>
        <taxon>Pezizomycotina</taxon>
        <taxon>Dothideomycetes</taxon>
        <taxon>Pleosporomycetidae</taxon>
        <taxon>Pleosporales</taxon>
        <taxon>Pleosporineae</taxon>
        <taxon>Pleosporaceae</taxon>
        <taxon>Exserohilum</taxon>
    </lineage>
</organism>